<organism evidence="2 3">
    <name type="scientific">Parageobacillus genomosp. 1</name>
    <dbReference type="NCBI Taxonomy" id="1295642"/>
    <lineage>
        <taxon>Bacteria</taxon>
        <taxon>Bacillati</taxon>
        <taxon>Bacillota</taxon>
        <taxon>Bacilli</taxon>
        <taxon>Bacillales</taxon>
        <taxon>Anoxybacillaceae</taxon>
        <taxon>Parageobacillus</taxon>
    </lineage>
</organism>
<keyword evidence="3" id="KW-1185">Reference proteome</keyword>
<dbReference type="SUPFAM" id="SSF51735">
    <property type="entry name" value="NAD(P)-binding Rossmann-fold domains"/>
    <property type="match status" value="1"/>
</dbReference>
<reference evidence="2 3" key="1">
    <citation type="journal article" date="2014" name="Appl. Microbiol. Biotechnol.">
        <title>Transformable facultative thermophile Geobacillus stearothermophilus NUB3621 as a host strain for metabolic engineering.</title>
        <authorList>
            <person name="Blanchard K."/>
            <person name="Robic S."/>
            <person name="Matsumura I."/>
        </authorList>
    </citation>
    <scope>NUCLEOTIDE SEQUENCE [LARGE SCALE GENOMIC DNA]</scope>
    <source>
        <strain evidence="2 3">NUB3621</strain>
    </source>
</reference>
<dbReference type="Proteomes" id="UP000023566">
    <property type="component" value="Chromosome"/>
</dbReference>
<evidence type="ECO:0000313" key="3">
    <source>
        <dbReference type="Proteomes" id="UP000023566"/>
    </source>
</evidence>
<dbReference type="RefSeq" id="WP_043905114.1">
    <property type="nucleotide sequence ID" value="NZ_CM002692.1"/>
</dbReference>
<accession>A0ABC9VF97</accession>
<sequence>MKILILGGTRFLGRALVEESLRRGHEVTLFNRGNNNHIFKDVEALTGDRNGDLSALKGRKWDAVIDTCGFVPHAVAKSAAVLADNIEHYTYISSISVYKDFVNPGIQEDDPIQSLPADQVEEITRGTAGPIYEYYGPLKALCEIEAEKHLPQRVLTVRAGLLVGPFDYTDRLPYWVKRIYEGGKVLCPGNPNRPVQLIDVKDLAAWMIQMVERKITGIYNATGPDYPLTMGHLLETCKQVTGSNAELVWVKEEFLAKHHVQPWIEMPLWIPESFPLPGEKEPWNGFFAIDISKAIEAGLTFRPLEYTIHDIFVWETSRTDGERKAGITLERETKLLEAWIEESLR</sequence>
<dbReference type="AlphaFoldDB" id="A0ABC9VF97"/>
<dbReference type="InterPro" id="IPR001509">
    <property type="entry name" value="Epimerase_deHydtase"/>
</dbReference>
<name>A0ABC9VF97_9BACL</name>
<dbReference type="Pfam" id="PF01370">
    <property type="entry name" value="Epimerase"/>
    <property type="match status" value="1"/>
</dbReference>
<proteinExistence type="predicted"/>
<dbReference type="Gene3D" id="3.40.50.720">
    <property type="entry name" value="NAD(P)-binding Rossmann-like Domain"/>
    <property type="match status" value="1"/>
</dbReference>
<feature type="domain" description="NAD-dependent epimerase/dehydratase" evidence="1">
    <location>
        <begin position="3"/>
        <end position="220"/>
    </location>
</feature>
<protein>
    <submittedName>
        <fullName evidence="2">NAD-dependent epimerase/dehydratase</fullName>
    </submittedName>
</protein>
<dbReference type="InterPro" id="IPR036291">
    <property type="entry name" value="NAD(P)-bd_dom_sf"/>
</dbReference>
<comment type="caution">
    <text evidence="2">The sequence shown here is derived from an EMBL/GenBank/DDBJ whole genome shotgun (WGS) entry which is preliminary data.</text>
</comment>
<evidence type="ECO:0000313" key="2">
    <source>
        <dbReference type="EMBL" id="EZP77063.1"/>
    </source>
</evidence>
<dbReference type="InterPro" id="IPR050177">
    <property type="entry name" value="Lipid_A_modif_metabolic_enz"/>
</dbReference>
<gene>
    <name evidence="2" type="ORF">H839_10723</name>
</gene>
<evidence type="ECO:0000259" key="1">
    <source>
        <dbReference type="Pfam" id="PF01370"/>
    </source>
</evidence>
<dbReference type="CDD" id="cd05265">
    <property type="entry name" value="SDR_a1"/>
    <property type="match status" value="1"/>
</dbReference>
<dbReference type="PANTHER" id="PTHR43245">
    <property type="entry name" value="BIFUNCTIONAL POLYMYXIN RESISTANCE PROTEIN ARNA"/>
    <property type="match status" value="1"/>
</dbReference>
<dbReference type="EMBL" id="AOTZ01000005">
    <property type="protein sequence ID" value="EZP77063.1"/>
    <property type="molecule type" value="Genomic_DNA"/>
</dbReference>
<dbReference type="PANTHER" id="PTHR43245:SF13">
    <property type="entry name" value="UDP-D-APIOSE_UDP-D-XYLOSE SYNTHASE 2"/>
    <property type="match status" value="1"/>
</dbReference>